<comment type="similarity">
    <text evidence="1">Belongs to the DNA mismatch repair MutL/HexB family.</text>
</comment>
<evidence type="ECO:0000313" key="6">
    <source>
        <dbReference type="EMBL" id="TPX76379.1"/>
    </source>
</evidence>
<feature type="domain" description="MutL C-terminal dimerisation" evidence="4">
    <location>
        <begin position="532"/>
        <end position="784"/>
    </location>
</feature>
<dbReference type="InterPro" id="IPR020568">
    <property type="entry name" value="Ribosomal_Su5_D2-typ_SF"/>
</dbReference>
<dbReference type="SUPFAM" id="SSF118116">
    <property type="entry name" value="DNA mismatch repair protein MutL"/>
    <property type="match status" value="1"/>
</dbReference>
<evidence type="ECO:0008006" key="8">
    <source>
        <dbReference type="Google" id="ProtNLM"/>
    </source>
</evidence>
<dbReference type="OrthoDB" id="429932at2759"/>
<keyword evidence="2" id="KW-0227">DNA damage</keyword>
<dbReference type="Gene3D" id="3.30.565.10">
    <property type="entry name" value="Histidine kinase-like ATPase, C-terminal domain"/>
    <property type="match status" value="1"/>
</dbReference>
<proteinExistence type="inferred from homology"/>
<dbReference type="GO" id="GO:0006298">
    <property type="term" value="P:mismatch repair"/>
    <property type="evidence" value="ECO:0007669"/>
    <property type="project" value="InterPro"/>
</dbReference>
<dbReference type="InterPro" id="IPR037198">
    <property type="entry name" value="MutL_C_sf"/>
</dbReference>
<evidence type="ECO:0000313" key="7">
    <source>
        <dbReference type="Proteomes" id="UP000320333"/>
    </source>
</evidence>
<keyword evidence="7" id="KW-1185">Reference proteome</keyword>
<gene>
    <name evidence="6" type="ORF">CcCBS67573_g02351</name>
</gene>
<dbReference type="InterPro" id="IPR014721">
    <property type="entry name" value="Ribsml_uS5_D2-typ_fold_subgr"/>
</dbReference>
<dbReference type="SUPFAM" id="SSF55874">
    <property type="entry name" value="ATPase domain of HSP90 chaperone/DNA topoisomerase II/histidine kinase"/>
    <property type="match status" value="1"/>
</dbReference>
<dbReference type="GO" id="GO:0032300">
    <property type="term" value="C:mismatch repair complex"/>
    <property type="evidence" value="ECO:0007669"/>
    <property type="project" value="InterPro"/>
</dbReference>
<dbReference type="AlphaFoldDB" id="A0A507FJ07"/>
<protein>
    <recommendedName>
        <fullName evidence="8">MutL C-terminal dimerisation domain-containing protein</fullName>
    </recommendedName>
</protein>
<evidence type="ECO:0000256" key="2">
    <source>
        <dbReference type="ARBA" id="ARBA00022763"/>
    </source>
</evidence>
<dbReference type="GO" id="GO:0016887">
    <property type="term" value="F:ATP hydrolysis activity"/>
    <property type="evidence" value="ECO:0007669"/>
    <property type="project" value="InterPro"/>
</dbReference>
<evidence type="ECO:0000256" key="1">
    <source>
        <dbReference type="ARBA" id="ARBA00006082"/>
    </source>
</evidence>
<dbReference type="SUPFAM" id="SSF54211">
    <property type="entry name" value="Ribosomal protein S5 domain 2-like"/>
    <property type="match status" value="1"/>
</dbReference>
<dbReference type="GO" id="GO:0140664">
    <property type="term" value="F:ATP-dependent DNA damage sensor activity"/>
    <property type="evidence" value="ECO:0007669"/>
    <property type="project" value="InterPro"/>
</dbReference>
<comment type="caution">
    <text evidence="6">The sequence shown here is derived from an EMBL/GenBank/DDBJ whole genome shotgun (WGS) entry which is preliminary data.</text>
</comment>
<dbReference type="InterPro" id="IPR038973">
    <property type="entry name" value="MutL/Mlh/Pms-like"/>
</dbReference>
<sequence>MATINKLSVSDRHRLRVGLFAISLAQVTSEVVQNAIDAGASSVEILVSILDRSVQVHDNGTGIAPLDFPFLGQRYGAYRLISKCQDLPCSRSSSSKQHRNQCKVLHHLGSEAKMPSRRLQVSTKESCDSIKRFLEPVLLISKHVRFTIIDVDTGRKILSTKQSESYLGMFKQIYGQVIAKDADNVEWKCNSAQLEGFLSCNRFASKMHQYIYVNRHFLSPLENPLYKAVNDMFSKSKFSQQESASRTGLISPLKNFASNSAHPIFLLNISCDASIYDLTLDSEKNMIDFENWDEIISLVTNCTQNYLLRNNLLSQDPHVSFHMDDDGNLSSVDSTRLQNTPQRLDRAAAAPKLNSIYHPPDEFFSFLRNVKTGSAGQSSIRKRAVSDWDEGVFSDYGYDERLVTRNAANPSMSRKKLNLNAANEVVPQYRLRTAVIEKLQQTRVNGLGISKVQPAKIQSVLKLSETSEPRSWATSLLNEWKNPVFRAPDLPPKSNDPNQTQTQMIVNSFNPGVSAIPVAYPISKQNISALRVINQVDSKFIAAWFPMSDDVLSSNHSSAEVDCGLVIIDQHAADERVKLESILRQTFAEVTRDESNQPLDAATDYSLGAHVAHKPKTKIADSVRLETPLKISMSHRELVGIFRYREIFAEWGIEIMDVSEENGTGGTQDSEISQAEGGPPKQTVSVGGENFSRVQHYEQPAAELFVIKVPRAIVARCIADPSLVAGILLEHLLRIEEMNSSGYHKTNSFVSATVISAALGCPRGIMNLLNSKACRSAIMFGDELQQSDCEKIVKDLKECKFPFQCAHGRPSMTLLSVLKKRKRQGPSKRFAPNLYTKFTK</sequence>
<dbReference type="SMART" id="SM01340">
    <property type="entry name" value="DNA_mis_repair"/>
    <property type="match status" value="1"/>
</dbReference>
<dbReference type="Proteomes" id="UP000320333">
    <property type="component" value="Unassembled WGS sequence"/>
</dbReference>
<dbReference type="InterPro" id="IPR014790">
    <property type="entry name" value="MutL_C"/>
</dbReference>
<organism evidence="6 7">
    <name type="scientific">Chytriomyces confervae</name>
    <dbReference type="NCBI Taxonomy" id="246404"/>
    <lineage>
        <taxon>Eukaryota</taxon>
        <taxon>Fungi</taxon>
        <taxon>Fungi incertae sedis</taxon>
        <taxon>Chytridiomycota</taxon>
        <taxon>Chytridiomycota incertae sedis</taxon>
        <taxon>Chytridiomycetes</taxon>
        <taxon>Chytridiales</taxon>
        <taxon>Chytriomycetaceae</taxon>
        <taxon>Chytriomyces</taxon>
    </lineage>
</organism>
<name>A0A507FJ07_9FUNG</name>
<dbReference type="SMART" id="SM00853">
    <property type="entry name" value="MutL_C"/>
    <property type="match status" value="1"/>
</dbReference>
<dbReference type="GO" id="GO:0005524">
    <property type="term" value="F:ATP binding"/>
    <property type="evidence" value="ECO:0007669"/>
    <property type="project" value="InterPro"/>
</dbReference>
<dbReference type="PANTHER" id="PTHR10073:SF47">
    <property type="entry name" value="DNA MISMATCH REPAIR PROTEIN MLH3"/>
    <property type="match status" value="1"/>
</dbReference>
<dbReference type="InterPro" id="IPR042120">
    <property type="entry name" value="MutL_C_dimsub"/>
</dbReference>
<feature type="domain" description="DNA mismatch repair protein S5" evidence="5">
    <location>
        <begin position="170"/>
        <end position="308"/>
    </location>
</feature>
<dbReference type="GO" id="GO:0030983">
    <property type="term" value="F:mismatched DNA binding"/>
    <property type="evidence" value="ECO:0007669"/>
    <property type="project" value="InterPro"/>
</dbReference>
<dbReference type="Gene3D" id="3.30.1540.20">
    <property type="entry name" value="MutL, C-terminal domain, dimerisation subdomain"/>
    <property type="match status" value="2"/>
</dbReference>
<feature type="region of interest" description="Disordered" evidence="3">
    <location>
        <begin position="660"/>
        <end position="684"/>
    </location>
</feature>
<dbReference type="PANTHER" id="PTHR10073">
    <property type="entry name" value="DNA MISMATCH REPAIR PROTEIN MLH, PMS, MUTL"/>
    <property type="match status" value="1"/>
</dbReference>
<accession>A0A507FJ07</accession>
<dbReference type="STRING" id="246404.A0A507FJ07"/>
<dbReference type="InterPro" id="IPR013507">
    <property type="entry name" value="DNA_mismatch_S5_2-like"/>
</dbReference>
<reference evidence="6 7" key="1">
    <citation type="journal article" date="2019" name="Sci. Rep.">
        <title>Comparative genomics of chytrid fungi reveal insights into the obligate biotrophic and pathogenic lifestyle of Synchytrium endobioticum.</title>
        <authorList>
            <person name="van de Vossenberg B.T.L.H."/>
            <person name="Warris S."/>
            <person name="Nguyen H.D.T."/>
            <person name="van Gent-Pelzer M.P.E."/>
            <person name="Joly D.L."/>
            <person name="van de Geest H.C."/>
            <person name="Bonants P.J.M."/>
            <person name="Smith D.S."/>
            <person name="Levesque C.A."/>
            <person name="van der Lee T.A.J."/>
        </authorList>
    </citation>
    <scope>NUCLEOTIDE SEQUENCE [LARGE SCALE GENOMIC DNA]</scope>
    <source>
        <strain evidence="6 7">CBS 675.73</strain>
    </source>
</reference>
<dbReference type="EMBL" id="QEAP01000048">
    <property type="protein sequence ID" value="TPX76379.1"/>
    <property type="molecule type" value="Genomic_DNA"/>
</dbReference>
<evidence type="ECO:0000256" key="3">
    <source>
        <dbReference type="SAM" id="MobiDB-lite"/>
    </source>
</evidence>
<evidence type="ECO:0000259" key="5">
    <source>
        <dbReference type="SMART" id="SM01340"/>
    </source>
</evidence>
<evidence type="ECO:0000259" key="4">
    <source>
        <dbReference type="SMART" id="SM00853"/>
    </source>
</evidence>
<dbReference type="InterPro" id="IPR036890">
    <property type="entry name" value="HATPase_C_sf"/>
</dbReference>
<dbReference type="Gene3D" id="3.30.230.10">
    <property type="match status" value="1"/>
</dbReference>